<organism evidence="1 2">
    <name type="scientific">Parelaphostrongylus tenuis</name>
    <name type="common">Meningeal worm</name>
    <dbReference type="NCBI Taxonomy" id="148309"/>
    <lineage>
        <taxon>Eukaryota</taxon>
        <taxon>Metazoa</taxon>
        <taxon>Ecdysozoa</taxon>
        <taxon>Nematoda</taxon>
        <taxon>Chromadorea</taxon>
        <taxon>Rhabditida</taxon>
        <taxon>Rhabditina</taxon>
        <taxon>Rhabditomorpha</taxon>
        <taxon>Strongyloidea</taxon>
        <taxon>Metastrongylidae</taxon>
        <taxon>Parelaphostrongylus</taxon>
    </lineage>
</organism>
<dbReference type="EMBL" id="JAHQIW010002961">
    <property type="protein sequence ID" value="KAJ1356896.1"/>
    <property type="molecule type" value="Genomic_DNA"/>
</dbReference>
<evidence type="ECO:0000313" key="1">
    <source>
        <dbReference type="EMBL" id="KAJ1356896.1"/>
    </source>
</evidence>
<reference evidence="1" key="1">
    <citation type="submission" date="2021-06" db="EMBL/GenBank/DDBJ databases">
        <title>Parelaphostrongylus tenuis whole genome reference sequence.</title>
        <authorList>
            <person name="Garwood T.J."/>
            <person name="Larsen P.A."/>
            <person name="Fountain-Jones N.M."/>
            <person name="Garbe J.R."/>
            <person name="Macchietto M.G."/>
            <person name="Kania S.A."/>
            <person name="Gerhold R.W."/>
            <person name="Richards J.E."/>
            <person name="Wolf T.M."/>
        </authorList>
    </citation>
    <scope>NUCLEOTIDE SEQUENCE</scope>
    <source>
        <strain evidence="1">MNPRO001-30</strain>
        <tissue evidence="1">Meninges</tissue>
    </source>
</reference>
<dbReference type="Proteomes" id="UP001196413">
    <property type="component" value="Unassembled WGS sequence"/>
</dbReference>
<accession>A0AAD5MZJ8</accession>
<protein>
    <submittedName>
        <fullName evidence="1">Uncharacterized protein</fullName>
    </submittedName>
</protein>
<name>A0AAD5MZJ8_PARTN</name>
<comment type="caution">
    <text evidence="1">The sequence shown here is derived from an EMBL/GenBank/DDBJ whole genome shotgun (WGS) entry which is preliminary data.</text>
</comment>
<evidence type="ECO:0000313" key="2">
    <source>
        <dbReference type="Proteomes" id="UP001196413"/>
    </source>
</evidence>
<keyword evidence="2" id="KW-1185">Reference proteome</keyword>
<proteinExistence type="predicted"/>
<sequence length="74" mass="8609">MRAQPRTKVYTEIARNVALMRLRHRRNGSAHKGYERATRGTREVVWSPDARFATYTVPEIPLKVIQITVKKSFP</sequence>
<gene>
    <name evidence="1" type="ORF">KIN20_014860</name>
</gene>
<dbReference type="AlphaFoldDB" id="A0AAD5MZJ8"/>